<feature type="transmembrane region" description="Helical" evidence="6">
    <location>
        <begin position="453"/>
        <end position="476"/>
    </location>
</feature>
<organism evidence="7 8">
    <name type="scientific">Chitinophaga ginsengisoli</name>
    <dbReference type="NCBI Taxonomy" id="363837"/>
    <lineage>
        <taxon>Bacteria</taxon>
        <taxon>Pseudomonadati</taxon>
        <taxon>Bacteroidota</taxon>
        <taxon>Chitinophagia</taxon>
        <taxon>Chitinophagales</taxon>
        <taxon>Chitinophagaceae</taxon>
        <taxon>Chitinophaga</taxon>
    </lineage>
</organism>
<evidence type="ECO:0000313" key="7">
    <source>
        <dbReference type="EMBL" id="PSL34579.1"/>
    </source>
</evidence>
<feature type="transmembrane region" description="Helical" evidence="6">
    <location>
        <begin position="394"/>
        <end position="417"/>
    </location>
</feature>
<feature type="transmembrane region" description="Helical" evidence="6">
    <location>
        <begin position="12"/>
        <end position="30"/>
    </location>
</feature>
<keyword evidence="3 6" id="KW-0812">Transmembrane</keyword>
<feature type="transmembrane region" description="Helical" evidence="6">
    <location>
        <begin position="122"/>
        <end position="144"/>
    </location>
</feature>
<dbReference type="EMBL" id="PYGK01000002">
    <property type="protein sequence ID" value="PSL34579.1"/>
    <property type="molecule type" value="Genomic_DNA"/>
</dbReference>
<feature type="transmembrane region" description="Helical" evidence="6">
    <location>
        <begin position="429"/>
        <end position="447"/>
    </location>
</feature>
<keyword evidence="8" id="KW-1185">Reference proteome</keyword>
<keyword evidence="2" id="KW-1003">Cell membrane</keyword>
<feature type="transmembrane region" description="Helical" evidence="6">
    <location>
        <begin position="298"/>
        <end position="319"/>
    </location>
</feature>
<dbReference type="Proteomes" id="UP000240978">
    <property type="component" value="Unassembled WGS sequence"/>
</dbReference>
<dbReference type="PANTHER" id="PTHR30250">
    <property type="entry name" value="PST FAMILY PREDICTED COLANIC ACID TRANSPORTER"/>
    <property type="match status" value="1"/>
</dbReference>
<evidence type="ECO:0000256" key="3">
    <source>
        <dbReference type="ARBA" id="ARBA00022692"/>
    </source>
</evidence>
<feature type="transmembrane region" description="Helical" evidence="6">
    <location>
        <begin position="156"/>
        <end position="176"/>
    </location>
</feature>
<comment type="caution">
    <text evidence="7">The sequence shown here is derived from an EMBL/GenBank/DDBJ whole genome shotgun (WGS) entry which is preliminary data.</text>
</comment>
<dbReference type="PANTHER" id="PTHR30250:SF11">
    <property type="entry name" value="O-ANTIGEN TRANSPORTER-RELATED"/>
    <property type="match status" value="1"/>
</dbReference>
<dbReference type="AlphaFoldDB" id="A0A2P8GKT5"/>
<comment type="subcellular location">
    <subcellularLocation>
        <location evidence="1">Cell membrane</location>
        <topology evidence="1">Multi-pass membrane protein</topology>
    </subcellularLocation>
</comment>
<dbReference type="InterPro" id="IPR002797">
    <property type="entry name" value="Polysacc_synth"/>
</dbReference>
<accession>A0A2P8GKT5</accession>
<feature type="transmembrane region" description="Helical" evidence="6">
    <location>
        <begin position="221"/>
        <end position="246"/>
    </location>
</feature>
<evidence type="ECO:0000256" key="2">
    <source>
        <dbReference type="ARBA" id="ARBA00022475"/>
    </source>
</evidence>
<dbReference type="Pfam" id="PF01943">
    <property type="entry name" value="Polysacc_synt"/>
    <property type="match status" value="1"/>
</dbReference>
<feature type="transmembrane region" description="Helical" evidence="6">
    <location>
        <begin position="80"/>
        <end position="102"/>
    </location>
</feature>
<feature type="transmembrane region" description="Helical" evidence="6">
    <location>
        <begin position="182"/>
        <end position="200"/>
    </location>
</feature>
<dbReference type="OrthoDB" id="88014at2"/>
<evidence type="ECO:0000256" key="4">
    <source>
        <dbReference type="ARBA" id="ARBA00022989"/>
    </source>
</evidence>
<evidence type="ECO:0000313" key="8">
    <source>
        <dbReference type="Proteomes" id="UP000240978"/>
    </source>
</evidence>
<sequence>MGVVRTKSLVSSIYTYFGFMLGAINIYLMTKYFAPAENGLTRTLFEISTLMTSVACLGIPTLVARYYPYYKALPQKKMDLLTLAFALGGIGLLIVFAGSYFLEPLIIRKFSGKSPLLVEYFYISYPLVFFFLGFQIMEVHAWNQHKTILSNFMKEVVFRVFHTILVLAFIFGLIRFHTFMNFFGFTYAVTFFGLFLYFWYKKQLPLGRLPSQVTKDLGKQMLRFTAFIFASNVITIISLTIDSILISSFKGLEFAAVFTLATYICTIIDVPQRSMISIGVPIIAQSWKDNDMANIANVYTKSSINLLIFSSFIFSIIWLNLDDAFEFLQLPAIYHEGKQLVLILGITKIIELGTGLNSQVISTSPRWRFELQSHLILLALTLPLNYYFVKTYGIMGAGVAQLISLTIYNGIRYIFLWKNYNMQPFTKQTLYSIILTLSLYFIVSRLINISVPLLNMIARTIVFAAIYGFVVIRLNLSEDITILYKKGISLVVSKIGRR</sequence>
<reference evidence="7 8" key="1">
    <citation type="submission" date="2018-03" db="EMBL/GenBank/DDBJ databases">
        <title>Genomic Encyclopedia of Archaeal and Bacterial Type Strains, Phase II (KMG-II): from individual species to whole genera.</title>
        <authorList>
            <person name="Goeker M."/>
        </authorList>
    </citation>
    <scope>NUCLEOTIDE SEQUENCE [LARGE SCALE GENOMIC DNA]</scope>
    <source>
        <strain evidence="7 8">DSM 18107</strain>
    </source>
</reference>
<gene>
    <name evidence="7" type="ORF">CLV42_102152</name>
</gene>
<name>A0A2P8GKT5_9BACT</name>
<feature type="transmembrane region" description="Helical" evidence="6">
    <location>
        <begin position="252"/>
        <end position="270"/>
    </location>
</feature>
<dbReference type="InterPro" id="IPR050833">
    <property type="entry name" value="Poly_Biosynth_Transport"/>
</dbReference>
<keyword evidence="5 6" id="KW-0472">Membrane</keyword>
<proteinExistence type="predicted"/>
<feature type="transmembrane region" description="Helical" evidence="6">
    <location>
        <begin position="50"/>
        <end position="68"/>
    </location>
</feature>
<keyword evidence="4 6" id="KW-1133">Transmembrane helix</keyword>
<dbReference type="GO" id="GO:0005886">
    <property type="term" value="C:plasma membrane"/>
    <property type="evidence" value="ECO:0007669"/>
    <property type="project" value="UniProtKB-SubCell"/>
</dbReference>
<dbReference type="RefSeq" id="WP_106600863.1">
    <property type="nucleotide sequence ID" value="NZ_PYGK01000002.1"/>
</dbReference>
<protein>
    <submittedName>
        <fullName evidence="7">O-antigen/teichoic acid export membrane protein</fullName>
    </submittedName>
</protein>
<evidence type="ECO:0000256" key="1">
    <source>
        <dbReference type="ARBA" id="ARBA00004651"/>
    </source>
</evidence>
<evidence type="ECO:0000256" key="5">
    <source>
        <dbReference type="ARBA" id="ARBA00023136"/>
    </source>
</evidence>
<evidence type="ECO:0000256" key="6">
    <source>
        <dbReference type="SAM" id="Phobius"/>
    </source>
</evidence>